<dbReference type="AlphaFoldDB" id="A0A163BEL5"/>
<comment type="caution">
    <text evidence="2">The sequence shown here is derived from an EMBL/GenBank/DDBJ whole genome shotgun (WGS) entry which is preliminary data.</text>
</comment>
<evidence type="ECO:0000313" key="2">
    <source>
        <dbReference type="EMBL" id="KZM21732.1"/>
    </source>
</evidence>
<dbReference type="EMBL" id="JYNV01000240">
    <property type="protein sequence ID" value="KZM21732.1"/>
    <property type="molecule type" value="Genomic_DNA"/>
</dbReference>
<reference evidence="2 3" key="1">
    <citation type="journal article" date="2016" name="Sci. Rep.">
        <title>Draft genome sequencing and secretome analysis of fungal phytopathogen Ascochyta rabiei provides insight into the necrotrophic effector repertoire.</title>
        <authorList>
            <person name="Verma S."/>
            <person name="Gazara R.K."/>
            <person name="Nizam S."/>
            <person name="Parween S."/>
            <person name="Chattopadhyay D."/>
            <person name="Verma P.K."/>
        </authorList>
    </citation>
    <scope>NUCLEOTIDE SEQUENCE [LARGE SCALE GENOMIC DNA]</scope>
    <source>
        <strain evidence="2 3">ArDII</strain>
    </source>
</reference>
<feature type="compositionally biased region" description="Basic and acidic residues" evidence="1">
    <location>
        <begin position="53"/>
        <end position="65"/>
    </location>
</feature>
<feature type="compositionally biased region" description="Basic and acidic residues" evidence="1">
    <location>
        <begin position="198"/>
        <end position="208"/>
    </location>
</feature>
<evidence type="ECO:0000256" key="1">
    <source>
        <dbReference type="SAM" id="MobiDB-lite"/>
    </source>
</evidence>
<feature type="region of interest" description="Disordered" evidence="1">
    <location>
        <begin position="37"/>
        <end position="65"/>
    </location>
</feature>
<feature type="region of interest" description="Disordered" evidence="1">
    <location>
        <begin position="1"/>
        <end position="23"/>
    </location>
</feature>
<proteinExistence type="predicted"/>
<feature type="region of interest" description="Disordered" evidence="1">
    <location>
        <begin position="164"/>
        <end position="208"/>
    </location>
</feature>
<feature type="compositionally biased region" description="Basic and acidic residues" evidence="1">
    <location>
        <begin position="168"/>
        <end position="186"/>
    </location>
</feature>
<evidence type="ECO:0000313" key="3">
    <source>
        <dbReference type="Proteomes" id="UP000076837"/>
    </source>
</evidence>
<dbReference type="OrthoDB" id="10431409at2759"/>
<protein>
    <submittedName>
        <fullName evidence="2">Uncharacterized protein</fullName>
    </submittedName>
</protein>
<name>A0A163BEL5_DIDRA</name>
<organism evidence="2 3">
    <name type="scientific">Didymella rabiei</name>
    <name type="common">Chickpea ascochyta blight fungus</name>
    <name type="synonym">Mycosphaerella rabiei</name>
    <dbReference type="NCBI Taxonomy" id="5454"/>
    <lineage>
        <taxon>Eukaryota</taxon>
        <taxon>Fungi</taxon>
        <taxon>Dikarya</taxon>
        <taxon>Ascomycota</taxon>
        <taxon>Pezizomycotina</taxon>
        <taxon>Dothideomycetes</taxon>
        <taxon>Pleosporomycetidae</taxon>
        <taxon>Pleosporales</taxon>
        <taxon>Pleosporineae</taxon>
        <taxon>Didymellaceae</taxon>
        <taxon>Ascochyta</taxon>
    </lineage>
</organism>
<dbReference type="Proteomes" id="UP000076837">
    <property type="component" value="Unassembled WGS sequence"/>
</dbReference>
<feature type="region of interest" description="Disordered" evidence="1">
    <location>
        <begin position="103"/>
        <end position="148"/>
    </location>
</feature>
<sequence>MTKSQAGSIRQEPEPPLQPTPVNLTSHATLMTLKDLQDRNLPFPCYPTLESESPDKRPESNDRIRQLWECSEEAVILKGVDRSSKKPATTTSRASYDFTFYTLKPEPTPAAPAQDEEDTSPTLNGEYKRRTPSPSPHSPTLAISTVPAADRRMRRDFLGWAPRSLRNRRAEARDREMTGRAEREESVSQIHRSAPCVTKRDHSDVDDE</sequence>
<accession>A0A163BEL5</accession>
<gene>
    <name evidence="2" type="ORF">ST47_g7052</name>
</gene>
<keyword evidence="3" id="KW-1185">Reference proteome</keyword>